<dbReference type="InterPro" id="IPR050822">
    <property type="entry name" value="Cerebellin_Synaptic_Org"/>
</dbReference>
<evidence type="ECO:0000259" key="4">
    <source>
        <dbReference type="PROSITE" id="PS50871"/>
    </source>
</evidence>
<comment type="subcellular location">
    <subcellularLocation>
        <location evidence="1">Secreted</location>
    </subcellularLocation>
</comment>
<dbReference type="AlphaFoldDB" id="K1PXU3"/>
<dbReference type="HOGENOM" id="CLU_992257_0_0_1"/>
<name>K1PXU3_MAGGI</name>
<dbReference type="InterPro" id="IPR008983">
    <property type="entry name" value="Tumour_necrosis_fac-like_dom"/>
</dbReference>
<feature type="domain" description="C1q" evidence="4">
    <location>
        <begin position="172"/>
        <end position="304"/>
    </location>
</feature>
<evidence type="ECO:0000256" key="2">
    <source>
        <dbReference type="ARBA" id="ARBA00022525"/>
    </source>
</evidence>
<dbReference type="PROSITE" id="PS50871">
    <property type="entry name" value="C1Q"/>
    <property type="match status" value="2"/>
</dbReference>
<keyword evidence="3" id="KW-0732">Signal</keyword>
<dbReference type="PANTHER" id="PTHR22923:SF113">
    <property type="entry name" value="COMPLEMENT C1Q-LIKE PROTEIN 4"/>
    <property type="match status" value="1"/>
</dbReference>
<evidence type="ECO:0000256" key="3">
    <source>
        <dbReference type="ARBA" id="ARBA00022729"/>
    </source>
</evidence>
<accession>K1PXU3</accession>
<protein>
    <submittedName>
        <fullName evidence="5">Complement C1q-like protein 4</fullName>
    </submittedName>
</protein>
<dbReference type="Gene3D" id="2.60.120.40">
    <property type="match status" value="2"/>
</dbReference>
<keyword evidence="2" id="KW-0964">Secreted</keyword>
<dbReference type="Pfam" id="PF00386">
    <property type="entry name" value="C1q"/>
    <property type="match status" value="2"/>
</dbReference>
<proteinExistence type="predicted"/>
<evidence type="ECO:0000313" key="5">
    <source>
        <dbReference type="EMBL" id="EKC21290.1"/>
    </source>
</evidence>
<evidence type="ECO:0000256" key="1">
    <source>
        <dbReference type="ARBA" id="ARBA00004613"/>
    </source>
</evidence>
<sequence>MSQQLALKRQVVFHAELGSYKTYQKGSIWIYDKVNTNVGNAYDPSTGKFTAPTNGIYQFNWYTLSDPKATSHAGLFVNGEIKARQASNNSGGSYQLITAGSSIALLLSKGDEVYIRDGMAIRQIFGQSIVTCSLVWLLAALSVVHGDCNNALTTSLIRNQLSSLEKSINMLASKDQVVFHAEMGSSKTYNKGSIWIYDKVVTNVGNAYNPSTGKFTAPTDGIYQFNWYTLSNPQVMSHAGLFVNGVIKARQASNNNGGTNQYITAGSSMALLLNERDEVYIMDVHGYTANLGSQWTAFGGVLIN</sequence>
<dbReference type="InParanoid" id="K1PXU3"/>
<dbReference type="SMART" id="SM00110">
    <property type="entry name" value="C1Q"/>
    <property type="match status" value="2"/>
</dbReference>
<organism evidence="5">
    <name type="scientific">Magallana gigas</name>
    <name type="common">Pacific oyster</name>
    <name type="synonym">Crassostrea gigas</name>
    <dbReference type="NCBI Taxonomy" id="29159"/>
    <lineage>
        <taxon>Eukaryota</taxon>
        <taxon>Metazoa</taxon>
        <taxon>Spiralia</taxon>
        <taxon>Lophotrochozoa</taxon>
        <taxon>Mollusca</taxon>
        <taxon>Bivalvia</taxon>
        <taxon>Autobranchia</taxon>
        <taxon>Pteriomorphia</taxon>
        <taxon>Ostreida</taxon>
        <taxon>Ostreoidea</taxon>
        <taxon>Ostreidae</taxon>
        <taxon>Magallana</taxon>
    </lineage>
</organism>
<dbReference type="PANTHER" id="PTHR22923">
    <property type="entry name" value="CEREBELLIN-RELATED"/>
    <property type="match status" value="1"/>
</dbReference>
<reference evidence="5" key="1">
    <citation type="journal article" date="2012" name="Nature">
        <title>The oyster genome reveals stress adaptation and complexity of shell formation.</title>
        <authorList>
            <person name="Zhang G."/>
            <person name="Fang X."/>
            <person name="Guo X."/>
            <person name="Li L."/>
            <person name="Luo R."/>
            <person name="Xu F."/>
            <person name="Yang P."/>
            <person name="Zhang L."/>
            <person name="Wang X."/>
            <person name="Qi H."/>
            <person name="Xiong Z."/>
            <person name="Que H."/>
            <person name="Xie Y."/>
            <person name="Holland P.W."/>
            <person name="Paps J."/>
            <person name="Zhu Y."/>
            <person name="Wu F."/>
            <person name="Chen Y."/>
            <person name="Wang J."/>
            <person name="Peng C."/>
            <person name="Meng J."/>
            <person name="Yang L."/>
            <person name="Liu J."/>
            <person name="Wen B."/>
            <person name="Zhang N."/>
            <person name="Huang Z."/>
            <person name="Zhu Q."/>
            <person name="Feng Y."/>
            <person name="Mount A."/>
            <person name="Hedgecock D."/>
            <person name="Xu Z."/>
            <person name="Liu Y."/>
            <person name="Domazet-Loso T."/>
            <person name="Du Y."/>
            <person name="Sun X."/>
            <person name="Zhang S."/>
            <person name="Liu B."/>
            <person name="Cheng P."/>
            <person name="Jiang X."/>
            <person name="Li J."/>
            <person name="Fan D."/>
            <person name="Wang W."/>
            <person name="Fu W."/>
            <person name="Wang T."/>
            <person name="Wang B."/>
            <person name="Zhang J."/>
            <person name="Peng Z."/>
            <person name="Li Y."/>
            <person name="Li N."/>
            <person name="Wang J."/>
            <person name="Chen M."/>
            <person name="He Y."/>
            <person name="Tan F."/>
            <person name="Song X."/>
            <person name="Zheng Q."/>
            <person name="Huang R."/>
            <person name="Yang H."/>
            <person name="Du X."/>
            <person name="Chen L."/>
            <person name="Yang M."/>
            <person name="Gaffney P.M."/>
            <person name="Wang S."/>
            <person name="Luo L."/>
            <person name="She Z."/>
            <person name="Ming Y."/>
            <person name="Huang W."/>
            <person name="Zhang S."/>
            <person name="Huang B."/>
            <person name="Zhang Y."/>
            <person name="Qu T."/>
            <person name="Ni P."/>
            <person name="Miao G."/>
            <person name="Wang J."/>
            <person name="Wang Q."/>
            <person name="Steinberg C.E."/>
            <person name="Wang H."/>
            <person name="Li N."/>
            <person name="Qian L."/>
            <person name="Zhang G."/>
            <person name="Li Y."/>
            <person name="Yang H."/>
            <person name="Liu X."/>
            <person name="Wang J."/>
            <person name="Yin Y."/>
            <person name="Wang J."/>
        </authorList>
    </citation>
    <scope>NUCLEOTIDE SEQUENCE [LARGE SCALE GENOMIC DNA]</scope>
    <source>
        <strain evidence="5">05x7-T-G4-1.051#20</strain>
    </source>
</reference>
<dbReference type="GO" id="GO:0005576">
    <property type="term" value="C:extracellular region"/>
    <property type="evidence" value="ECO:0007669"/>
    <property type="project" value="UniProtKB-SubCell"/>
</dbReference>
<dbReference type="SUPFAM" id="SSF49842">
    <property type="entry name" value="TNF-like"/>
    <property type="match status" value="2"/>
</dbReference>
<dbReference type="EMBL" id="JH818883">
    <property type="protein sequence ID" value="EKC21290.1"/>
    <property type="molecule type" value="Genomic_DNA"/>
</dbReference>
<dbReference type="InterPro" id="IPR001073">
    <property type="entry name" value="C1q_dom"/>
</dbReference>
<gene>
    <name evidence="5" type="ORF">CGI_10004134</name>
</gene>
<feature type="domain" description="C1q" evidence="4">
    <location>
        <begin position="6"/>
        <end position="145"/>
    </location>
</feature>
<dbReference type="PRINTS" id="PR00007">
    <property type="entry name" value="COMPLEMNTC1Q"/>
</dbReference>